<name>A0A161I7C4_9BURK</name>
<proteinExistence type="predicted"/>
<gene>
    <name evidence="1" type="ORF">AYM40_07650</name>
</gene>
<dbReference type="Pfam" id="PF20484">
    <property type="entry name" value="DUF6723"/>
    <property type="match status" value="1"/>
</dbReference>
<reference evidence="1 2" key="1">
    <citation type="journal article" date="2016" name="Gene">
        <title>PacBio SMRT assembly of a complex multi-replicon genome reveals chlorocatechol degradative operon in a region of genome plasticity.</title>
        <authorList>
            <person name="Ricker N."/>
            <person name="Shen S.Y."/>
            <person name="Goordial J."/>
            <person name="Jin S."/>
            <person name="Fulthorpe R.R."/>
        </authorList>
    </citation>
    <scope>NUCLEOTIDE SEQUENCE [LARGE SCALE GENOMIC DNA]</scope>
    <source>
        <strain evidence="1 2">OLGA172</strain>
    </source>
</reference>
<dbReference type="RefSeq" id="WP_063497899.1">
    <property type="nucleotide sequence ID" value="NZ_CP014578.1"/>
</dbReference>
<dbReference type="EMBL" id="CP014578">
    <property type="protein sequence ID" value="ANB74603.1"/>
    <property type="molecule type" value="Genomic_DNA"/>
</dbReference>
<keyword evidence="2" id="KW-1185">Reference proteome</keyword>
<dbReference type="InterPro" id="IPR046569">
    <property type="entry name" value="DUF6723"/>
</dbReference>
<organism evidence="1 2">
    <name type="scientific">Paraburkholderia phytofirmans OLGA172</name>
    <dbReference type="NCBI Taxonomy" id="1417228"/>
    <lineage>
        <taxon>Bacteria</taxon>
        <taxon>Pseudomonadati</taxon>
        <taxon>Pseudomonadota</taxon>
        <taxon>Betaproteobacteria</taxon>
        <taxon>Burkholderiales</taxon>
        <taxon>Burkholderiaceae</taxon>
        <taxon>Paraburkholderia</taxon>
    </lineage>
</organism>
<protein>
    <submittedName>
        <fullName evidence="1">Uncharacterized protein</fullName>
    </submittedName>
</protein>
<dbReference type="Proteomes" id="UP000076852">
    <property type="component" value="Chromosome 1"/>
</dbReference>
<dbReference type="AlphaFoldDB" id="A0A161I7C4"/>
<accession>A0A161I7C4</accession>
<dbReference type="OrthoDB" id="9131809at2"/>
<sequence>MMRHKADVSDGDFDIYASYHGTGDGRYMGGLSVIRKSDRKILFPFDGAPQIGPYATPAEAREAAVEYGRKIIAADRAVPEE</sequence>
<evidence type="ECO:0000313" key="1">
    <source>
        <dbReference type="EMBL" id="ANB74603.1"/>
    </source>
</evidence>
<evidence type="ECO:0000313" key="2">
    <source>
        <dbReference type="Proteomes" id="UP000076852"/>
    </source>
</evidence>
<dbReference type="KEGG" id="buz:AYM40_07650"/>